<evidence type="ECO:0000313" key="3">
    <source>
        <dbReference type="Proteomes" id="UP001148313"/>
    </source>
</evidence>
<dbReference type="Proteomes" id="UP001148313">
    <property type="component" value="Unassembled WGS sequence"/>
</dbReference>
<keyword evidence="3" id="KW-1185">Reference proteome</keyword>
<comment type="caution">
    <text evidence="2">The sequence shown here is derived from an EMBL/GenBank/DDBJ whole genome shotgun (WGS) entry which is preliminary data.</text>
</comment>
<feature type="signal peptide" evidence="1">
    <location>
        <begin position="1"/>
        <end position="16"/>
    </location>
</feature>
<evidence type="ECO:0000256" key="1">
    <source>
        <dbReference type="SAM" id="SignalP"/>
    </source>
</evidence>
<proteinExistence type="predicted"/>
<sequence length="160" mass="17113">MKVRLLFCLAIAIVLAGCQTPYQEAGFEGGVTAAPITNDTYRISARGNGYTASSTIQDYALLKAAETTLERGANYFVILSGSDATQQSVGYTPGSSNTTFIGNTAYTTYQPGYQYDIVKPGQDLIIQVVNVPPGKAPPPGAFPAQEVFDNINPRVVRPNR</sequence>
<organism evidence="2 3">
    <name type="scientific">Hoeflea poritis</name>
    <dbReference type="NCBI Taxonomy" id="2993659"/>
    <lineage>
        <taxon>Bacteria</taxon>
        <taxon>Pseudomonadati</taxon>
        <taxon>Pseudomonadota</taxon>
        <taxon>Alphaproteobacteria</taxon>
        <taxon>Hyphomicrobiales</taxon>
        <taxon>Rhizobiaceae</taxon>
        <taxon>Hoeflea</taxon>
    </lineage>
</organism>
<feature type="chain" id="PRO_5047294737" description="DUF4136 domain-containing protein" evidence="1">
    <location>
        <begin position="17"/>
        <end position="160"/>
    </location>
</feature>
<dbReference type="RefSeq" id="WP_271091282.1">
    <property type="nucleotide sequence ID" value="NZ_JAPJZH010000013.1"/>
</dbReference>
<evidence type="ECO:0000313" key="2">
    <source>
        <dbReference type="EMBL" id="MDA4847459.1"/>
    </source>
</evidence>
<gene>
    <name evidence="2" type="ORF">OOZ53_19005</name>
</gene>
<dbReference type="EMBL" id="JAPJZH010000013">
    <property type="protein sequence ID" value="MDA4847459.1"/>
    <property type="molecule type" value="Genomic_DNA"/>
</dbReference>
<evidence type="ECO:0008006" key="4">
    <source>
        <dbReference type="Google" id="ProtNLM"/>
    </source>
</evidence>
<name>A0ABT4VRX8_9HYPH</name>
<keyword evidence="1" id="KW-0732">Signal</keyword>
<dbReference type="PROSITE" id="PS51257">
    <property type="entry name" value="PROKAR_LIPOPROTEIN"/>
    <property type="match status" value="1"/>
</dbReference>
<reference evidence="2" key="1">
    <citation type="submission" date="2022-11" db="EMBL/GenBank/DDBJ databases">
        <title>Hoeflea poritis sp. nov., isolated from scleractinian coral Porites lutea.</title>
        <authorList>
            <person name="Zhang G."/>
            <person name="Wei Q."/>
            <person name="Cai L."/>
        </authorList>
    </citation>
    <scope>NUCLEOTIDE SEQUENCE</scope>
    <source>
        <strain evidence="2">E7-10</strain>
    </source>
</reference>
<protein>
    <recommendedName>
        <fullName evidence="4">DUF4136 domain-containing protein</fullName>
    </recommendedName>
</protein>
<dbReference type="NCBIfam" id="NF047637">
    <property type="entry name" value="lipo_CC0125"/>
    <property type="match status" value="1"/>
</dbReference>
<accession>A0ABT4VRX8</accession>